<accession>A0ABV6YL24</accession>
<evidence type="ECO:0008006" key="3">
    <source>
        <dbReference type="Google" id="ProtNLM"/>
    </source>
</evidence>
<name>A0ABV6YL24_UNCEI</name>
<protein>
    <recommendedName>
        <fullName evidence="3">Group II intron maturase-specific domain-containing protein</fullName>
    </recommendedName>
</protein>
<gene>
    <name evidence="1" type="ORF">ACFL6M_05485</name>
</gene>
<comment type="caution">
    <text evidence="1">The sequence shown here is derived from an EMBL/GenBank/DDBJ whole genome shotgun (WGS) entry which is preliminary data.</text>
</comment>
<proteinExistence type="predicted"/>
<dbReference type="Proteomes" id="UP001593833">
    <property type="component" value="Unassembled WGS sequence"/>
</dbReference>
<reference evidence="1 2" key="1">
    <citation type="submission" date="2024-09" db="EMBL/GenBank/DDBJ databases">
        <authorList>
            <person name="D'Angelo T."/>
        </authorList>
    </citation>
    <scope>NUCLEOTIDE SEQUENCE [LARGE SCALE GENOMIC DNA]</scope>
    <source>
        <strain evidence="1">SAG AM-320-E07</strain>
    </source>
</reference>
<keyword evidence="2" id="KW-1185">Reference proteome</keyword>
<evidence type="ECO:0000313" key="2">
    <source>
        <dbReference type="Proteomes" id="UP001593833"/>
    </source>
</evidence>
<evidence type="ECO:0000313" key="1">
    <source>
        <dbReference type="EMBL" id="MFC1573033.1"/>
    </source>
</evidence>
<organism evidence="1 2">
    <name type="scientific">Eiseniibacteriota bacterium</name>
    <dbReference type="NCBI Taxonomy" id="2212470"/>
    <lineage>
        <taxon>Bacteria</taxon>
        <taxon>Candidatus Eiseniibacteriota</taxon>
    </lineage>
</organism>
<dbReference type="EMBL" id="JBHPKH010000064">
    <property type="protein sequence ID" value="MFC1573033.1"/>
    <property type="molecule type" value="Genomic_DNA"/>
</dbReference>
<sequence>MLRQTMRKRMQAKLKEIRIELRRRLHHSMLEVGQWLRSVMLGHFHYYAVPRNQRKLSAFKYQVYRLWLRSLRQRSQRHRMTGERMNRLASQWFPPVRILHPYPEQRLRVIT</sequence>